<dbReference type="EMBL" id="JADSJR010000034">
    <property type="protein sequence ID" value="MBG2916137.1"/>
    <property type="molecule type" value="Genomic_DNA"/>
</dbReference>
<reference evidence="2 3" key="1">
    <citation type="submission" date="2020-01" db="EMBL/GenBank/DDBJ databases">
        <title>The genomic epidemiology of tigecycline resistance gene tet(X) variants in a swine farm in China.</title>
        <authorList>
            <person name="Peng K."/>
            <person name="Li R."/>
        </authorList>
    </citation>
    <scope>NUCLEOTIDE SEQUENCE [LARGE SCALE GENOMIC DNA]</scope>
    <source>
        <strain evidence="2 3">ZF1</strain>
    </source>
</reference>
<dbReference type="Gene3D" id="3.30.2220.20">
    <property type="entry name" value="Phage tail assembly chaperone gp13-like"/>
    <property type="match status" value="1"/>
</dbReference>
<gene>
    <name evidence="2" type="ORF">GTH23_18655</name>
    <name evidence="1" type="ORF">I4901_17380</name>
</gene>
<dbReference type="AlphaFoldDB" id="A0A8I0WWQ4"/>
<evidence type="ECO:0000313" key="2">
    <source>
        <dbReference type="EMBL" id="QIF91911.1"/>
    </source>
</evidence>
<protein>
    <submittedName>
        <fullName evidence="1">Phage tail protein</fullName>
    </submittedName>
</protein>
<organism evidence="1 4">
    <name type="scientific">Proteus terrae subsp. cibarius</name>
    <dbReference type="NCBI Taxonomy" id="626774"/>
    <lineage>
        <taxon>Bacteria</taxon>
        <taxon>Pseudomonadati</taxon>
        <taxon>Pseudomonadota</taxon>
        <taxon>Gammaproteobacteria</taxon>
        <taxon>Enterobacterales</taxon>
        <taxon>Morganellaceae</taxon>
        <taxon>Proteus</taxon>
    </lineage>
</organism>
<name>A0A8I0WWQ4_9GAMM</name>
<evidence type="ECO:0000313" key="4">
    <source>
        <dbReference type="Proteomes" id="UP000612266"/>
    </source>
</evidence>
<sequence length="126" mass="14429">MKKPSLKSLALSEKNAFRTKKVNVAEWENAVVMLREPSSPAWMKWREIIHHDNAEDEHSLSDIEIAQRNLRADVVMFIDVLRDENGDVVFDESDINDVMAIYGPVHSRLLKQALDLTISVDDAEKK</sequence>
<keyword evidence="3" id="KW-1185">Reference proteome</keyword>
<dbReference type="GeneID" id="93394702"/>
<reference evidence="1" key="2">
    <citation type="submission" date="2020-11" db="EMBL/GenBank/DDBJ databases">
        <title>Enhanced detection system for hospital associated transmission using whole genome sequencing surveillance.</title>
        <authorList>
            <person name="Harrison L.H."/>
            <person name="Van Tyne D."/>
            <person name="Marsh J.W."/>
            <person name="Griffith M.P."/>
            <person name="Snyder D.J."/>
            <person name="Cooper V.S."/>
            <person name="Mustapha M."/>
        </authorList>
    </citation>
    <scope>NUCLEOTIDE SEQUENCE</scope>
    <source>
        <strain evidence="1">PR00070</strain>
    </source>
</reference>
<proteinExistence type="predicted"/>
<dbReference type="EMBL" id="CP047340">
    <property type="protein sequence ID" value="QIF91911.1"/>
    <property type="molecule type" value="Genomic_DNA"/>
</dbReference>
<dbReference type="RefSeq" id="WP_088495895.1">
    <property type="nucleotide sequence ID" value="NZ_CP045008.1"/>
</dbReference>
<evidence type="ECO:0000313" key="3">
    <source>
        <dbReference type="Proteomes" id="UP000501338"/>
    </source>
</evidence>
<dbReference type="Pfam" id="PF06222">
    <property type="entry name" value="Phage_TAC_1"/>
    <property type="match status" value="1"/>
</dbReference>
<dbReference type="Proteomes" id="UP000612266">
    <property type="component" value="Unassembled WGS sequence"/>
</dbReference>
<accession>A0A8I0WWQ4</accession>
<dbReference type="InterPro" id="IPR010411">
    <property type="entry name" value="TAC_Gp13-like"/>
</dbReference>
<evidence type="ECO:0000313" key="1">
    <source>
        <dbReference type="EMBL" id="MBG2916137.1"/>
    </source>
</evidence>
<dbReference type="InterPro" id="IPR038556">
    <property type="entry name" value="TAC_Gp13-like_sf"/>
</dbReference>
<dbReference type="Proteomes" id="UP000501338">
    <property type="component" value="Chromosome"/>
</dbReference>